<dbReference type="Proteomes" id="UP000477386">
    <property type="component" value="Unassembled WGS sequence"/>
</dbReference>
<feature type="region of interest" description="Disordered" evidence="1">
    <location>
        <begin position="186"/>
        <end position="209"/>
    </location>
</feature>
<dbReference type="SUPFAM" id="SSF51261">
    <property type="entry name" value="Duplicated hybrid motif"/>
    <property type="match status" value="1"/>
</dbReference>
<dbReference type="Pfam" id="PF01551">
    <property type="entry name" value="Peptidase_M23"/>
    <property type="match status" value="1"/>
</dbReference>
<keyword evidence="4" id="KW-1185">Reference proteome</keyword>
<gene>
    <name evidence="3" type="ORF">GK091_27375</name>
</gene>
<feature type="domain" description="M23ase beta-sheet core" evidence="2">
    <location>
        <begin position="70"/>
        <end position="165"/>
    </location>
</feature>
<dbReference type="PANTHER" id="PTHR21666">
    <property type="entry name" value="PEPTIDASE-RELATED"/>
    <property type="match status" value="1"/>
</dbReference>
<reference evidence="3 4" key="1">
    <citation type="submission" date="2020-02" db="EMBL/GenBank/DDBJ databases">
        <title>Draft genome sequence of two Spirosoma agri KCTC 52727 and Spirosoma terrae KCTC 52035.</title>
        <authorList>
            <person name="Rojas J."/>
            <person name="Ambika Manirajan B."/>
            <person name="Ratering S."/>
            <person name="Suarez C."/>
            <person name="Schnell S."/>
        </authorList>
    </citation>
    <scope>NUCLEOTIDE SEQUENCE [LARGE SCALE GENOMIC DNA]</scope>
    <source>
        <strain evidence="3 4">KCTC 52727</strain>
    </source>
</reference>
<comment type="caution">
    <text evidence="3">The sequence shown here is derived from an EMBL/GenBank/DDBJ whole genome shotgun (WGS) entry which is preliminary data.</text>
</comment>
<dbReference type="Gene3D" id="2.70.70.10">
    <property type="entry name" value="Glucose Permease (Domain IIA)"/>
    <property type="match status" value="1"/>
</dbReference>
<dbReference type="CDD" id="cd12797">
    <property type="entry name" value="M23_peptidase"/>
    <property type="match status" value="1"/>
</dbReference>
<evidence type="ECO:0000259" key="2">
    <source>
        <dbReference type="Pfam" id="PF01551"/>
    </source>
</evidence>
<evidence type="ECO:0000313" key="4">
    <source>
        <dbReference type="Proteomes" id="UP000477386"/>
    </source>
</evidence>
<sequence length="209" mass="23088">MLRVWDSLEVSMLRATQTYQQLDRLLTSISTRSMYLDSVPAVLPIEVPIEQFRISSPFGIRQHPIHKQLRFHAGVDVKAAAGMVVKATAPGIVRQVGYDSGLGVFIRVQHAFGFETSYGHLSGYCVLPGQIVARSEQIGKVGRTGLATGPHLHYVIKKNGSVIDPFQFCFLLRRRLWLYNVSKEAASGNSVSDPGRSLSSKGSYPNSRN</sequence>
<dbReference type="AlphaFoldDB" id="A0A6M0IRR2"/>
<feature type="compositionally biased region" description="Polar residues" evidence="1">
    <location>
        <begin position="187"/>
        <end position="209"/>
    </location>
</feature>
<dbReference type="InterPro" id="IPR011055">
    <property type="entry name" value="Dup_hybrid_motif"/>
</dbReference>
<dbReference type="GO" id="GO:0004222">
    <property type="term" value="F:metalloendopeptidase activity"/>
    <property type="evidence" value="ECO:0007669"/>
    <property type="project" value="TreeGrafter"/>
</dbReference>
<evidence type="ECO:0000313" key="3">
    <source>
        <dbReference type="EMBL" id="NEU70617.1"/>
    </source>
</evidence>
<dbReference type="InterPro" id="IPR016047">
    <property type="entry name" value="M23ase_b-sheet_dom"/>
</dbReference>
<proteinExistence type="predicted"/>
<organism evidence="3 4">
    <name type="scientific">Spirosoma agri</name>
    <dbReference type="NCBI Taxonomy" id="1987381"/>
    <lineage>
        <taxon>Bacteria</taxon>
        <taxon>Pseudomonadati</taxon>
        <taxon>Bacteroidota</taxon>
        <taxon>Cytophagia</taxon>
        <taxon>Cytophagales</taxon>
        <taxon>Cytophagaceae</taxon>
        <taxon>Spirosoma</taxon>
    </lineage>
</organism>
<accession>A0A6M0IRR2</accession>
<dbReference type="EMBL" id="JAAGNZ010000006">
    <property type="protein sequence ID" value="NEU70617.1"/>
    <property type="molecule type" value="Genomic_DNA"/>
</dbReference>
<evidence type="ECO:0000256" key="1">
    <source>
        <dbReference type="SAM" id="MobiDB-lite"/>
    </source>
</evidence>
<dbReference type="InterPro" id="IPR050570">
    <property type="entry name" value="Cell_wall_metabolism_enzyme"/>
</dbReference>
<protein>
    <submittedName>
        <fullName evidence="3">M23 family metallopeptidase</fullName>
    </submittedName>
</protein>
<dbReference type="PANTHER" id="PTHR21666:SF270">
    <property type="entry name" value="MUREIN HYDROLASE ACTIVATOR ENVC"/>
    <property type="match status" value="1"/>
</dbReference>
<name>A0A6M0IRR2_9BACT</name>